<dbReference type="NCBIfam" id="TIGR04023">
    <property type="entry name" value="PPOX_MSMEG_5819"/>
    <property type="match status" value="1"/>
</dbReference>
<dbReference type="InterPro" id="IPR024031">
    <property type="entry name" value="MSMEG_5819/OxyR"/>
</dbReference>
<dbReference type="PANTHER" id="PTHR35176">
    <property type="entry name" value="HEME OXYGENASE HI_0854-RELATED"/>
    <property type="match status" value="1"/>
</dbReference>
<dbReference type="GO" id="GO:0016491">
    <property type="term" value="F:oxidoreductase activity"/>
    <property type="evidence" value="ECO:0007669"/>
    <property type="project" value="UniProtKB-KW"/>
</dbReference>
<protein>
    <submittedName>
        <fullName evidence="3">PPOX class F420-dependent oxidoreductase</fullName>
        <ecNumber evidence="3">1.-.-.-</ecNumber>
    </submittedName>
</protein>
<organism evidence="3 4">
    <name type="scientific">Actinomadura adrarensis</name>
    <dbReference type="NCBI Taxonomy" id="1819600"/>
    <lineage>
        <taxon>Bacteria</taxon>
        <taxon>Bacillati</taxon>
        <taxon>Actinomycetota</taxon>
        <taxon>Actinomycetes</taxon>
        <taxon>Streptosporangiales</taxon>
        <taxon>Thermomonosporaceae</taxon>
        <taxon>Actinomadura</taxon>
    </lineage>
</organism>
<name>A0ABW3CSA8_9ACTN</name>
<gene>
    <name evidence="3" type="ORF">ACFQ07_30930</name>
</gene>
<keyword evidence="1 3" id="KW-0560">Oxidoreductase</keyword>
<dbReference type="Gene3D" id="2.30.110.10">
    <property type="entry name" value="Electron Transport, Fmn-binding Protein, Chain A"/>
    <property type="match status" value="1"/>
</dbReference>
<evidence type="ECO:0000256" key="1">
    <source>
        <dbReference type="ARBA" id="ARBA00023002"/>
    </source>
</evidence>
<proteinExistence type="predicted"/>
<dbReference type="Proteomes" id="UP001597083">
    <property type="component" value="Unassembled WGS sequence"/>
</dbReference>
<keyword evidence="4" id="KW-1185">Reference proteome</keyword>
<dbReference type="InterPro" id="IPR012349">
    <property type="entry name" value="Split_barrel_FMN-bd"/>
</dbReference>
<evidence type="ECO:0000313" key="3">
    <source>
        <dbReference type="EMBL" id="MFD0856687.1"/>
    </source>
</evidence>
<sequence>MDFTDNEREYLSTQRLARLATIAPDGSPQNNPVGFHLNETLGTIDIYGHNLPASRKFRNVQQNPRVALVIDDLKSVDPWHVRGLEIRGRAEAVTANRPLIRIHPQTVFTWGLEPSQGMTKRTAA</sequence>
<dbReference type="InterPro" id="IPR052019">
    <property type="entry name" value="F420H2_bilvrd_red/Heme_oxyg"/>
</dbReference>
<feature type="domain" description="Pyridoxamine 5'-phosphate oxidase N-terminal" evidence="2">
    <location>
        <begin position="4"/>
        <end position="95"/>
    </location>
</feature>
<dbReference type="EC" id="1.-.-.-" evidence="3"/>
<reference evidence="4" key="1">
    <citation type="journal article" date="2019" name="Int. J. Syst. Evol. Microbiol.">
        <title>The Global Catalogue of Microorganisms (GCM) 10K type strain sequencing project: providing services to taxonomists for standard genome sequencing and annotation.</title>
        <authorList>
            <consortium name="The Broad Institute Genomics Platform"/>
            <consortium name="The Broad Institute Genome Sequencing Center for Infectious Disease"/>
            <person name="Wu L."/>
            <person name="Ma J."/>
        </authorList>
    </citation>
    <scope>NUCLEOTIDE SEQUENCE [LARGE SCALE GENOMIC DNA]</scope>
    <source>
        <strain evidence="4">JCM 31696</strain>
    </source>
</reference>
<evidence type="ECO:0000259" key="2">
    <source>
        <dbReference type="Pfam" id="PF01243"/>
    </source>
</evidence>
<dbReference type="InterPro" id="IPR011576">
    <property type="entry name" value="Pyridox_Oxase_N"/>
</dbReference>
<dbReference type="SUPFAM" id="SSF50475">
    <property type="entry name" value="FMN-binding split barrel"/>
    <property type="match status" value="1"/>
</dbReference>
<comment type="caution">
    <text evidence="3">The sequence shown here is derived from an EMBL/GenBank/DDBJ whole genome shotgun (WGS) entry which is preliminary data.</text>
</comment>
<dbReference type="EMBL" id="JBHTIR010004222">
    <property type="protein sequence ID" value="MFD0856687.1"/>
    <property type="molecule type" value="Genomic_DNA"/>
</dbReference>
<dbReference type="Pfam" id="PF01243">
    <property type="entry name" value="PNPOx_N"/>
    <property type="match status" value="1"/>
</dbReference>
<dbReference type="PANTHER" id="PTHR35176:SF6">
    <property type="entry name" value="HEME OXYGENASE HI_0854-RELATED"/>
    <property type="match status" value="1"/>
</dbReference>
<evidence type="ECO:0000313" key="4">
    <source>
        <dbReference type="Proteomes" id="UP001597083"/>
    </source>
</evidence>
<accession>A0ABW3CSA8</accession>